<accession>A0ABU9B684</accession>
<keyword evidence="2" id="KW-1185">Reference proteome</keyword>
<dbReference type="EMBL" id="JBBUTF010000002">
    <property type="protein sequence ID" value="MEK8024542.1"/>
    <property type="molecule type" value="Genomic_DNA"/>
</dbReference>
<protein>
    <recommendedName>
        <fullName evidence="3">RES domain-containing protein</fullName>
    </recommendedName>
</protein>
<comment type="caution">
    <text evidence="1">The sequence shown here is derived from an EMBL/GenBank/DDBJ whole genome shotgun (WGS) entry which is preliminary data.</text>
</comment>
<evidence type="ECO:0000313" key="2">
    <source>
        <dbReference type="Proteomes" id="UP001368500"/>
    </source>
</evidence>
<evidence type="ECO:0000313" key="1">
    <source>
        <dbReference type="EMBL" id="MEK8024542.1"/>
    </source>
</evidence>
<sequence>MTTAMVGGARCPLRTLEQELLDLEDWRPLTEAEFRAWTCGELEPAPEGQIYGFSPCGIPVIYRAESLESAAMSLHAAGALGLVTALLDSPEACQLHAAARVDICIALGDRRRALRALEADVPWAREYVLDQALNPWKHGPTWQWAREMAGIVAVRMAAMAVLDGEQGVAVGG</sequence>
<dbReference type="Proteomes" id="UP001368500">
    <property type="component" value="Unassembled WGS sequence"/>
</dbReference>
<name>A0ABU9B684_9BURK</name>
<organism evidence="1 2">
    <name type="scientific">Pseudaquabacterium rugosum</name>
    <dbReference type="NCBI Taxonomy" id="2984194"/>
    <lineage>
        <taxon>Bacteria</taxon>
        <taxon>Pseudomonadati</taxon>
        <taxon>Pseudomonadota</taxon>
        <taxon>Betaproteobacteria</taxon>
        <taxon>Burkholderiales</taxon>
        <taxon>Sphaerotilaceae</taxon>
        <taxon>Pseudaquabacterium</taxon>
    </lineage>
</organism>
<evidence type="ECO:0008006" key="3">
    <source>
        <dbReference type="Google" id="ProtNLM"/>
    </source>
</evidence>
<dbReference type="RefSeq" id="WP_341372324.1">
    <property type="nucleotide sequence ID" value="NZ_JBBUTF010000002.1"/>
</dbReference>
<proteinExistence type="predicted"/>
<gene>
    <name evidence="1" type="ORF">AACH11_00995</name>
</gene>
<reference evidence="1 2" key="1">
    <citation type="submission" date="2024-04" db="EMBL/GenBank/DDBJ databases">
        <title>Novel species of the genus Ideonella isolated from streams.</title>
        <authorList>
            <person name="Lu H."/>
        </authorList>
    </citation>
    <scope>NUCLEOTIDE SEQUENCE [LARGE SCALE GENOMIC DNA]</scope>
    <source>
        <strain evidence="1 2">BYS139W</strain>
    </source>
</reference>